<proteinExistence type="predicted"/>
<evidence type="ECO:0000313" key="2">
    <source>
        <dbReference type="EMBL" id="GFZ02482.1"/>
    </source>
</evidence>
<keyword evidence="3" id="KW-1185">Reference proteome</keyword>
<protein>
    <submittedName>
        <fullName evidence="2">Uncharacterized protein</fullName>
    </submittedName>
</protein>
<dbReference type="Proteomes" id="UP000585474">
    <property type="component" value="Unassembled WGS sequence"/>
</dbReference>
<evidence type="ECO:0000313" key="3">
    <source>
        <dbReference type="Proteomes" id="UP000585474"/>
    </source>
</evidence>
<sequence length="269" mass="30021">MASNSDDGDDDLVVLKCNDPHRTDPEADLTEIFVSTAEICSWDLVSILTHEIVTVKASRNRQLLLLVHLRFCFQIQAQKISYFCSNCVSLTGSSNIPRIFVVSFAEALANDFIPELCTSYLARNFVCALLLCLAIIYSNIHPTAVHDWKMWAIYCNSFPYVPDNLLVSSIKHPDLTIDSERHLANAFIVWLSASTGQFESLGSTRNDWSGILEELRGFGHVPIPPSAPVAKTDIVYADGNASRQGEGQRELDELKCLSSQRKRKQKGQN</sequence>
<dbReference type="AlphaFoldDB" id="A0A7J0FUV3"/>
<organism evidence="2 3">
    <name type="scientific">Actinidia rufa</name>
    <dbReference type="NCBI Taxonomy" id="165716"/>
    <lineage>
        <taxon>Eukaryota</taxon>
        <taxon>Viridiplantae</taxon>
        <taxon>Streptophyta</taxon>
        <taxon>Embryophyta</taxon>
        <taxon>Tracheophyta</taxon>
        <taxon>Spermatophyta</taxon>
        <taxon>Magnoliopsida</taxon>
        <taxon>eudicotyledons</taxon>
        <taxon>Gunneridae</taxon>
        <taxon>Pentapetalae</taxon>
        <taxon>asterids</taxon>
        <taxon>Ericales</taxon>
        <taxon>Actinidiaceae</taxon>
        <taxon>Actinidia</taxon>
    </lineage>
</organism>
<dbReference type="EMBL" id="BJWL01000015">
    <property type="protein sequence ID" value="GFZ02482.1"/>
    <property type="molecule type" value="Genomic_DNA"/>
</dbReference>
<feature type="region of interest" description="Disordered" evidence="1">
    <location>
        <begin position="240"/>
        <end position="269"/>
    </location>
</feature>
<reference evidence="2 3" key="1">
    <citation type="submission" date="2019-07" db="EMBL/GenBank/DDBJ databases">
        <title>De Novo Assembly of kiwifruit Actinidia rufa.</title>
        <authorList>
            <person name="Sugita-Konishi S."/>
            <person name="Sato K."/>
            <person name="Mori E."/>
            <person name="Abe Y."/>
            <person name="Kisaki G."/>
            <person name="Hamano K."/>
            <person name="Suezawa K."/>
            <person name="Otani M."/>
            <person name="Fukuda T."/>
            <person name="Manabe T."/>
            <person name="Gomi K."/>
            <person name="Tabuchi M."/>
            <person name="Akimitsu K."/>
            <person name="Kataoka I."/>
        </authorList>
    </citation>
    <scope>NUCLEOTIDE SEQUENCE [LARGE SCALE GENOMIC DNA]</scope>
    <source>
        <strain evidence="3">cv. Fuchu</strain>
    </source>
</reference>
<feature type="compositionally biased region" description="Basic residues" evidence="1">
    <location>
        <begin position="260"/>
        <end position="269"/>
    </location>
</feature>
<feature type="compositionally biased region" description="Basic and acidic residues" evidence="1">
    <location>
        <begin position="246"/>
        <end position="255"/>
    </location>
</feature>
<comment type="caution">
    <text evidence="2">The sequence shown here is derived from an EMBL/GenBank/DDBJ whole genome shotgun (WGS) entry which is preliminary data.</text>
</comment>
<accession>A0A7J0FUV3</accession>
<evidence type="ECO:0000256" key="1">
    <source>
        <dbReference type="SAM" id="MobiDB-lite"/>
    </source>
</evidence>
<gene>
    <name evidence="2" type="ORF">Acr_15g0010900</name>
</gene>
<name>A0A7J0FUV3_9ERIC</name>
<dbReference type="OrthoDB" id="775260at2759"/>